<dbReference type="Proteomes" id="UP000027178">
    <property type="component" value="Unassembled WGS sequence"/>
</dbReference>
<keyword evidence="1" id="KW-0732">Signal</keyword>
<name>A0A066Z2K7_9ACTN</name>
<dbReference type="RefSeq" id="WP_035864744.1">
    <property type="nucleotide sequence ID" value="NZ_KK853997.1"/>
</dbReference>
<dbReference type="OrthoDB" id="3694697at2"/>
<dbReference type="AlphaFoldDB" id="A0A066Z2K7"/>
<proteinExistence type="predicted"/>
<reference evidence="2 3" key="1">
    <citation type="submission" date="2014-05" db="EMBL/GenBank/DDBJ databases">
        <title>Draft Genome Sequence of Kitasatospora cheerisanensis KCTC 2395.</title>
        <authorList>
            <person name="Nam D.H."/>
        </authorList>
    </citation>
    <scope>NUCLEOTIDE SEQUENCE [LARGE SCALE GENOMIC DNA]</scope>
    <source>
        <strain evidence="2 3">KCTC 2395</strain>
    </source>
</reference>
<dbReference type="PATRIC" id="fig|1348663.4.peg.4054"/>
<protein>
    <submittedName>
        <fullName evidence="2">Uncharacterized protein</fullName>
    </submittedName>
</protein>
<feature type="signal peptide" evidence="1">
    <location>
        <begin position="1"/>
        <end position="29"/>
    </location>
</feature>
<evidence type="ECO:0000313" key="3">
    <source>
        <dbReference type="Proteomes" id="UP000027178"/>
    </source>
</evidence>
<gene>
    <name evidence="2" type="ORF">KCH_42060</name>
</gene>
<dbReference type="HOGENOM" id="CLU_2142533_0_0_11"/>
<sequence length="112" mass="11521">MTIKKTIGRIAAGAIATLAIAGAAAPAFAHSANQGGASSWNSGRTFYVKDTDADSHSVYGNWAVSGGSGNDGRLDNSSGYNTTVSKDVNGDIISVRACVNIQWGTDDCSGWY</sequence>
<organism evidence="2 3">
    <name type="scientific">Kitasatospora cheerisanensis KCTC 2395</name>
    <dbReference type="NCBI Taxonomy" id="1348663"/>
    <lineage>
        <taxon>Bacteria</taxon>
        <taxon>Bacillati</taxon>
        <taxon>Actinomycetota</taxon>
        <taxon>Actinomycetes</taxon>
        <taxon>Kitasatosporales</taxon>
        <taxon>Streptomycetaceae</taxon>
        <taxon>Kitasatospora</taxon>
    </lineage>
</organism>
<accession>A0A066Z2K7</accession>
<feature type="chain" id="PRO_5001632008" evidence="1">
    <location>
        <begin position="30"/>
        <end position="112"/>
    </location>
</feature>
<evidence type="ECO:0000256" key="1">
    <source>
        <dbReference type="SAM" id="SignalP"/>
    </source>
</evidence>
<keyword evidence="3" id="KW-1185">Reference proteome</keyword>
<comment type="caution">
    <text evidence="2">The sequence shown here is derived from an EMBL/GenBank/DDBJ whole genome shotgun (WGS) entry which is preliminary data.</text>
</comment>
<dbReference type="EMBL" id="JNBY01000093">
    <property type="protein sequence ID" value="KDN84415.1"/>
    <property type="molecule type" value="Genomic_DNA"/>
</dbReference>
<evidence type="ECO:0000313" key="2">
    <source>
        <dbReference type="EMBL" id="KDN84415.1"/>
    </source>
</evidence>